<feature type="region of interest" description="Disordered" evidence="1">
    <location>
        <begin position="27"/>
        <end position="83"/>
    </location>
</feature>
<comment type="caution">
    <text evidence="2">The sequence shown here is derived from an EMBL/GenBank/DDBJ whole genome shotgun (WGS) entry which is preliminary data.</text>
</comment>
<accession>A0ABS4LVT8</accession>
<keyword evidence="3" id="KW-1185">Reference proteome</keyword>
<protein>
    <submittedName>
        <fullName evidence="2">Uncharacterized protein</fullName>
    </submittedName>
</protein>
<reference evidence="2 3" key="1">
    <citation type="submission" date="2021-03" db="EMBL/GenBank/DDBJ databases">
        <title>Genomic Encyclopedia of Type Strains, Phase IV (KMG-IV): sequencing the most valuable type-strain genomes for metagenomic binning, comparative biology and taxonomic classification.</title>
        <authorList>
            <person name="Goeker M."/>
        </authorList>
    </citation>
    <scope>NUCLEOTIDE SEQUENCE [LARGE SCALE GENOMIC DNA]</scope>
    <source>
        <strain evidence="2 3">DSM 40499</strain>
    </source>
</reference>
<dbReference type="Proteomes" id="UP001519309">
    <property type="component" value="Unassembled WGS sequence"/>
</dbReference>
<evidence type="ECO:0000313" key="2">
    <source>
        <dbReference type="EMBL" id="MBP2051517.1"/>
    </source>
</evidence>
<organism evidence="2 3">
    <name type="scientific">Streptomyces griseochromogenes</name>
    <dbReference type="NCBI Taxonomy" id="68214"/>
    <lineage>
        <taxon>Bacteria</taxon>
        <taxon>Bacillati</taxon>
        <taxon>Actinomycetota</taxon>
        <taxon>Actinomycetes</taxon>
        <taxon>Kitasatosporales</taxon>
        <taxon>Streptomycetaceae</taxon>
        <taxon>Streptomyces</taxon>
    </lineage>
</organism>
<evidence type="ECO:0000313" key="3">
    <source>
        <dbReference type="Proteomes" id="UP001519309"/>
    </source>
</evidence>
<dbReference type="RefSeq" id="WP_162494758.1">
    <property type="nucleotide sequence ID" value="NZ_CP016279.1"/>
</dbReference>
<evidence type="ECO:0000256" key="1">
    <source>
        <dbReference type="SAM" id="MobiDB-lite"/>
    </source>
</evidence>
<dbReference type="EMBL" id="JAGGLP010000008">
    <property type="protein sequence ID" value="MBP2051517.1"/>
    <property type="molecule type" value="Genomic_DNA"/>
</dbReference>
<feature type="compositionally biased region" description="Low complexity" evidence="1">
    <location>
        <begin position="41"/>
        <end position="54"/>
    </location>
</feature>
<gene>
    <name evidence="2" type="ORF">J2Z21_004488</name>
</gene>
<proteinExistence type="predicted"/>
<name>A0ABS4LVT8_9ACTN</name>
<sequence>MSLGEMYPVDPDDARVTNGPWLYGLMGAPPPTPSYSDRRPTTAPTAASPTRSRPCTPLTRGPGQPPADDEDGLAGRITAHVDR</sequence>